<accession>A0AAE3XNM1</accession>
<sequence>MAKKHDKCQVNKLTPLFHLLYQVIFYIFLSQATPLKLKCIQPINLKNIKFYKPKILTIFFKSK</sequence>
<keyword evidence="1" id="KW-0812">Transmembrane</keyword>
<evidence type="ECO:0000256" key="1">
    <source>
        <dbReference type="SAM" id="Phobius"/>
    </source>
</evidence>
<keyword evidence="3" id="KW-1185">Reference proteome</keyword>
<evidence type="ECO:0000313" key="2">
    <source>
        <dbReference type="EMBL" id="MDR6239810.1"/>
    </source>
</evidence>
<evidence type="ECO:0000313" key="3">
    <source>
        <dbReference type="Proteomes" id="UP001185092"/>
    </source>
</evidence>
<organism evidence="2 3">
    <name type="scientific">Aureibacter tunicatorum</name>
    <dbReference type="NCBI Taxonomy" id="866807"/>
    <lineage>
        <taxon>Bacteria</taxon>
        <taxon>Pseudomonadati</taxon>
        <taxon>Bacteroidota</taxon>
        <taxon>Cytophagia</taxon>
        <taxon>Cytophagales</taxon>
        <taxon>Persicobacteraceae</taxon>
        <taxon>Aureibacter</taxon>
    </lineage>
</organism>
<keyword evidence="1" id="KW-0472">Membrane</keyword>
<feature type="transmembrane region" description="Helical" evidence="1">
    <location>
        <begin position="12"/>
        <end position="29"/>
    </location>
</feature>
<gene>
    <name evidence="2" type="ORF">HNQ88_002858</name>
</gene>
<keyword evidence="1" id="KW-1133">Transmembrane helix</keyword>
<name>A0AAE3XNM1_9BACT</name>
<comment type="caution">
    <text evidence="2">The sequence shown here is derived from an EMBL/GenBank/DDBJ whole genome shotgun (WGS) entry which is preliminary data.</text>
</comment>
<dbReference type="EMBL" id="JAVDQD010000003">
    <property type="protein sequence ID" value="MDR6239810.1"/>
    <property type="molecule type" value="Genomic_DNA"/>
</dbReference>
<reference evidence="2" key="1">
    <citation type="submission" date="2023-07" db="EMBL/GenBank/DDBJ databases">
        <title>Genomic Encyclopedia of Type Strains, Phase IV (KMG-IV): sequencing the most valuable type-strain genomes for metagenomic binning, comparative biology and taxonomic classification.</title>
        <authorList>
            <person name="Goeker M."/>
        </authorList>
    </citation>
    <scope>NUCLEOTIDE SEQUENCE</scope>
    <source>
        <strain evidence="2">DSM 26174</strain>
    </source>
</reference>
<dbReference type="AlphaFoldDB" id="A0AAE3XNM1"/>
<protein>
    <submittedName>
        <fullName evidence="2">Uncharacterized protein</fullName>
    </submittedName>
</protein>
<dbReference type="Proteomes" id="UP001185092">
    <property type="component" value="Unassembled WGS sequence"/>
</dbReference>
<proteinExistence type="predicted"/>